<evidence type="ECO:0000313" key="3">
    <source>
        <dbReference type="EMBL" id="AEI81543.1"/>
    </source>
</evidence>
<feature type="domain" description="Transposase for insertion sequence element IS21-like C-terminal" evidence="2">
    <location>
        <begin position="27"/>
        <end position="78"/>
    </location>
</feature>
<reference evidence="3 4" key="1">
    <citation type="journal article" date="2011" name="J. Bacteriol.">
        <title>Complete genome sequence of the type strain Cupriavidus necator N-1.</title>
        <authorList>
            <person name="Poehlein A."/>
            <person name="Kusian B."/>
            <person name="Friedrich B."/>
            <person name="Daniel R."/>
            <person name="Bowien B."/>
        </authorList>
    </citation>
    <scope>NUCLEOTIDE SEQUENCE [LARGE SCALE GENOMIC DNA]</scope>
    <source>
        <strain evidence="4">ATCC 43291 / DSM 13513 / CCUG 52238 / LMG 8453 / N-1</strain>
        <plasmid evidence="3 4">pBB1</plasmid>
    </source>
</reference>
<accession>F8GVI4</accession>
<protein>
    <submittedName>
        <fullName evidence="3">Integrase catalytic region</fullName>
    </submittedName>
</protein>
<dbReference type="Proteomes" id="UP000006798">
    <property type="component" value="Plasmid pBB1"/>
</dbReference>
<proteinExistence type="predicted"/>
<evidence type="ECO:0000256" key="1">
    <source>
        <dbReference type="SAM" id="MobiDB-lite"/>
    </source>
</evidence>
<gene>
    <name evidence="3" type="ordered locus">CNE_BB1p01160</name>
</gene>
<dbReference type="HOGENOM" id="CLU_2600175_0_0_4"/>
<geneLocation type="plasmid" evidence="3 4">
    <name>pBB1</name>
</geneLocation>
<sequence length="79" mass="8801">MRQAATMNNASARSSRSERPHLMPVGQPFDGFVEHTTRVSPTCLVTFERNRYSVPASFANRPISLRVDAARLVFVAEGH</sequence>
<feature type="region of interest" description="Disordered" evidence="1">
    <location>
        <begin position="1"/>
        <end position="31"/>
    </location>
</feature>
<evidence type="ECO:0000313" key="4">
    <source>
        <dbReference type="Proteomes" id="UP000006798"/>
    </source>
</evidence>
<dbReference type="Pfam" id="PF22483">
    <property type="entry name" value="Mu-transpos_C_2"/>
    <property type="match status" value="1"/>
</dbReference>
<evidence type="ECO:0000259" key="2">
    <source>
        <dbReference type="Pfam" id="PF22483"/>
    </source>
</evidence>
<dbReference type="InterPro" id="IPR054353">
    <property type="entry name" value="IstA-like_C"/>
</dbReference>
<name>F8GVI4_CUPNN</name>
<dbReference type="EMBL" id="CP002879">
    <property type="protein sequence ID" value="AEI81543.1"/>
    <property type="molecule type" value="Genomic_DNA"/>
</dbReference>
<dbReference type="AlphaFoldDB" id="F8GVI4"/>
<dbReference type="KEGG" id="cnc:CNE_BB1p01160"/>
<organism evidence="3 4">
    <name type="scientific">Cupriavidus necator (strain ATCC 43291 / DSM 13513 / CCUG 52238 / LMG 8453 / N-1)</name>
    <name type="common">Ralstonia eutropha</name>
    <dbReference type="NCBI Taxonomy" id="1042878"/>
    <lineage>
        <taxon>Bacteria</taxon>
        <taxon>Pseudomonadati</taxon>
        <taxon>Pseudomonadota</taxon>
        <taxon>Betaproteobacteria</taxon>
        <taxon>Burkholderiales</taxon>
        <taxon>Burkholderiaceae</taxon>
        <taxon>Cupriavidus</taxon>
    </lineage>
</organism>
<keyword evidence="3" id="KW-0614">Plasmid</keyword>